<dbReference type="InterPro" id="IPR001465">
    <property type="entry name" value="Malate_synthase_TIM"/>
</dbReference>
<dbReference type="Gene3D" id="3.20.20.360">
    <property type="entry name" value="Malate synthase, domain 3"/>
    <property type="match status" value="1"/>
</dbReference>
<dbReference type="GO" id="GO:0004474">
    <property type="term" value="F:malate synthase activity"/>
    <property type="evidence" value="ECO:0007669"/>
    <property type="project" value="InterPro"/>
</dbReference>
<dbReference type="EMBL" id="CH445325">
    <property type="protein sequence ID" value="EDP89755.1"/>
    <property type="molecule type" value="Genomic_DNA"/>
</dbReference>
<evidence type="ECO:0000313" key="2">
    <source>
        <dbReference type="EMBL" id="EDP89755.1"/>
    </source>
</evidence>
<evidence type="ECO:0000313" key="3">
    <source>
        <dbReference type="Proteomes" id="UP000001055"/>
    </source>
</evidence>
<feature type="domain" description="Malate synthase TIM barrel" evidence="1">
    <location>
        <begin position="6"/>
        <end position="45"/>
    </location>
</feature>
<proteinExistence type="predicted"/>
<dbReference type="RefSeq" id="XP_001791247.1">
    <property type="nucleotide sequence ID" value="XM_001791195.1"/>
</dbReference>
<dbReference type="Proteomes" id="UP000001055">
    <property type="component" value="Unassembled WGS sequence"/>
</dbReference>
<dbReference type="InterPro" id="IPR046363">
    <property type="entry name" value="MS_N_TIM-barrel_dom"/>
</dbReference>
<evidence type="ECO:0000259" key="1">
    <source>
        <dbReference type="Pfam" id="PF01274"/>
    </source>
</evidence>
<name>A9JTZ9_PHANO</name>
<accession>A9JTZ9</accession>
<reference evidence="3" key="1">
    <citation type="journal article" date="2007" name="Plant Cell">
        <title>Dothideomycete-plant interactions illuminated by genome sequencing and EST analysis of the wheat pathogen Stagonospora nodorum.</title>
        <authorList>
            <person name="Hane J.K."/>
            <person name="Lowe R.G."/>
            <person name="Solomon P.S."/>
            <person name="Tan K.C."/>
            <person name="Schoch C.L."/>
            <person name="Spatafora J.W."/>
            <person name="Crous P.W."/>
            <person name="Kodira C."/>
            <person name="Birren B.W."/>
            <person name="Galagan J.E."/>
            <person name="Torriani S.F."/>
            <person name="McDonald B.A."/>
            <person name="Oliver R.P."/>
        </authorList>
    </citation>
    <scope>NUCLEOTIDE SEQUENCE [LARGE SCALE GENOMIC DNA]</scope>
    <source>
        <strain evidence="3">SN15 / ATCC MYA-4574 / FGSC 10173</strain>
    </source>
</reference>
<dbReference type="GO" id="GO:0006097">
    <property type="term" value="P:glyoxylate cycle"/>
    <property type="evidence" value="ECO:0007669"/>
    <property type="project" value="InterPro"/>
</dbReference>
<dbReference type="AlphaFoldDB" id="A9JTZ9"/>
<dbReference type="STRING" id="321614.A9JTZ9"/>
<protein>
    <recommendedName>
        <fullName evidence="1">Malate synthase TIM barrel domain-containing protein</fullName>
    </recommendedName>
</protein>
<dbReference type="InParanoid" id="A9JTZ9"/>
<dbReference type="SUPFAM" id="SSF51645">
    <property type="entry name" value="Malate synthase G"/>
    <property type="match status" value="1"/>
</dbReference>
<dbReference type="HOGENOM" id="CLU_2655303_0_0_1"/>
<gene>
    <name evidence="2" type="ORF">SNOG_20005</name>
</gene>
<sequence>MPDFYTLIAHVRGWHLEDKQFTAAGEPILGGLFDFGLYFFFNNTHEPVDAELAGAAGPHFNRVTANSSMTIIMAMV</sequence>
<organism evidence="2 3">
    <name type="scientific">Phaeosphaeria nodorum (strain SN15 / ATCC MYA-4574 / FGSC 10173)</name>
    <name type="common">Glume blotch fungus</name>
    <name type="synonym">Parastagonospora nodorum</name>
    <dbReference type="NCBI Taxonomy" id="321614"/>
    <lineage>
        <taxon>Eukaryota</taxon>
        <taxon>Fungi</taxon>
        <taxon>Dikarya</taxon>
        <taxon>Ascomycota</taxon>
        <taxon>Pezizomycotina</taxon>
        <taxon>Dothideomycetes</taxon>
        <taxon>Pleosporomycetidae</taxon>
        <taxon>Pleosporales</taxon>
        <taxon>Pleosporineae</taxon>
        <taxon>Phaeosphaeriaceae</taxon>
        <taxon>Parastagonospora</taxon>
    </lineage>
</organism>
<dbReference type="InterPro" id="IPR011076">
    <property type="entry name" value="Malate_synth_sf"/>
</dbReference>
<dbReference type="GeneID" id="5968596"/>
<dbReference type="KEGG" id="pno:SNOG_20005"/>
<dbReference type="Pfam" id="PF01274">
    <property type="entry name" value="MS_TIM-barrel"/>
    <property type="match status" value="1"/>
</dbReference>